<dbReference type="AlphaFoldDB" id="A0A3G9K1J6"/>
<evidence type="ECO:0000313" key="8">
    <source>
        <dbReference type="Proteomes" id="UP000273154"/>
    </source>
</evidence>
<keyword evidence="4 5" id="KW-0963">Cytoplasm</keyword>
<protein>
    <recommendedName>
        <fullName evidence="3 5">Regulatory protein RecX</fullName>
    </recommendedName>
</protein>
<feature type="domain" description="RecX second three-helical" evidence="6">
    <location>
        <begin position="100"/>
        <end position="134"/>
    </location>
</feature>
<accession>A0A3G9K1J6</accession>
<evidence type="ECO:0000259" key="6">
    <source>
        <dbReference type="Pfam" id="PF02631"/>
    </source>
</evidence>
<comment type="subcellular location">
    <subcellularLocation>
        <location evidence="1 5">Cytoplasm</location>
    </subcellularLocation>
</comment>
<dbReference type="GO" id="GO:0005737">
    <property type="term" value="C:cytoplasm"/>
    <property type="evidence" value="ECO:0007669"/>
    <property type="project" value="UniProtKB-SubCell"/>
</dbReference>
<dbReference type="KEGG" id="pcat:Pcatena_07730"/>
<dbReference type="InterPro" id="IPR036388">
    <property type="entry name" value="WH-like_DNA-bd_sf"/>
</dbReference>
<dbReference type="GO" id="GO:0006282">
    <property type="term" value="P:regulation of DNA repair"/>
    <property type="evidence" value="ECO:0007669"/>
    <property type="project" value="UniProtKB-UniRule"/>
</dbReference>
<dbReference type="RefSeq" id="WP_172596370.1">
    <property type="nucleotide sequence ID" value="NZ_AP019367.1"/>
</dbReference>
<dbReference type="Proteomes" id="UP000273154">
    <property type="component" value="Chromosome"/>
</dbReference>
<keyword evidence="8" id="KW-1185">Reference proteome</keyword>
<gene>
    <name evidence="5" type="primary">recX</name>
    <name evidence="7" type="ORF">Pcatena_07730</name>
</gene>
<dbReference type="PANTHER" id="PTHR33602:SF1">
    <property type="entry name" value="REGULATORY PROTEIN RECX FAMILY PROTEIN"/>
    <property type="match status" value="1"/>
</dbReference>
<comment type="similarity">
    <text evidence="2 5">Belongs to the RecX family.</text>
</comment>
<dbReference type="Pfam" id="PF02631">
    <property type="entry name" value="RecX_HTH2"/>
    <property type="match status" value="1"/>
</dbReference>
<evidence type="ECO:0000256" key="1">
    <source>
        <dbReference type="ARBA" id="ARBA00004496"/>
    </source>
</evidence>
<dbReference type="InterPro" id="IPR053924">
    <property type="entry name" value="RecX_HTH_2nd"/>
</dbReference>
<evidence type="ECO:0000313" key="7">
    <source>
        <dbReference type="EMBL" id="BBH50186.1"/>
    </source>
</evidence>
<dbReference type="HAMAP" id="MF_01114">
    <property type="entry name" value="RecX"/>
    <property type="match status" value="1"/>
</dbReference>
<evidence type="ECO:0000256" key="3">
    <source>
        <dbReference type="ARBA" id="ARBA00018111"/>
    </source>
</evidence>
<dbReference type="EMBL" id="AP019367">
    <property type="protein sequence ID" value="BBH50186.1"/>
    <property type="molecule type" value="Genomic_DNA"/>
</dbReference>
<sequence>MGARKPLACIETADSEPIFVPVCVARRLDGADGPEPGSRAELLYEVRTLSDECAWSKLVDLVSRRDYSQKEAADRLVREGFSRDCACRAVGRGVASRVVNDARFAEYFVRAKVSAGWGPMRIERELSRRGVPIEDVPGWPDEFFGDEGPAQRARELIERKPVPRENAYPKLVRFLVSRGFSLSVAKDVVSERLARDDDS</sequence>
<evidence type="ECO:0000256" key="2">
    <source>
        <dbReference type="ARBA" id="ARBA00009695"/>
    </source>
</evidence>
<dbReference type="GeneID" id="88848899"/>
<evidence type="ECO:0000256" key="4">
    <source>
        <dbReference type="ARBA" id="ARBA00022490"/>
    </source>
</evidence>
<organism evidence="7 8">
    <name type="scientific">Parolsenella catena</name>
    <dbReference type="NCBI Taxonomy" id="2003188"/>
    <lineage>
        <taxon>Bacteria</taxon>
        <taxon>Bacillati</taxon>
        <taxon>Actinomycetota</taxon>
        <taxon>Coriobacteriia</taxon>
        <taxon>Coriobacteriales</taxon>
        <taxon>Atopobiaceae</taxon>
        <taxon>Parolsenella</taxon>
    </lineage>
</organism>
<dbReference type="Gene3D" id="1.10.10.10">
    <property type="entry name" value="Winged helix-like DNA-binding domain superfamily/Winged helix DNA-binding domain"/>
    <property type="match status" value="1"/>
</dbReference>
<name>A0A3G9K1J6_9ACTN</name>
<evidence type="ECO:0000256" key="5">
    <source>
        <dbReference type="HAMAP-Rule" id="MF_01114"/>
    </source>
</evidence>
<reference evidence="8" key="1">
    <citation type="submission" date="2018-11" db="EMBL/GenBank/DDBJ databases">
        <title>Comparative genomics of Parolsenella catena and Libanicoccus massiliensis: Reclassification of Libanicoccus massiliensis as Parolsenella massiliensis comb. nov.</title>
        <authorList>
            <person name="Sakamoto M."/>
            <person name="Ikeyama N."/>
            <person name="Murakami T."/>
            <person name="Mori H."/>
            <person name="Yuki M."/>
            <person name="Ohkuma M."/>
        </authorList>
    </citation>
    <scope>NUCLEOTIDE SEQUENCE [LARGE SCALE GENOMIC DNA]</scope>
    <source>
        <strain evidence="8">JCM 31932</strain>
    </source>
</reference>
<dbReference type="InterPro" id="IPR003783">
    <property type="entry name" value="Regulatory_RecX"/>
</dbReference>
<comment type="function">
    <text evidence="5">Modulates RecA activity.</text>
</comment>
<proteinExistence type="inferred from homology"/>
<dbReference type="PANTHER" id="PTHR33602">
    <property type="entry name" value="REGULATORY PROTEIN RECX FAMILY PROTEIN"/>
    <property type="match status" value="1"/>
</dbReference>